<reference evidence="3" key="1">
    <citation type="submission" date="2021-02" db="EMBL/GenBank/DDBJ databases">
        <authorList>
            <person name="Nowell W R."/>
        </authorList>
    </citation>
    <scope>NUCLEOTIDE SEQUENCE</scope>
</reference>
<dbReference type="EMBL" id="CAJOBI010241618">
    <property type="protein sequence ID" value="CAF5086236.1"/>
    <property type="molecule type" value="Genomic_DNA"/>
</dbReference>
<evidence type="ECO:0000313" key="4">
    <source>
        <dbReference type="Proteomes" id="UP000681720"/>
    </source>
</evidence>
<name>A0A8S3FDQ6_9BILA</name>
<sequence>LPSLDLHTSPSSSFGKDSSALYLTKTNKYHSKTPSCNET</sequence>
<accession>A0A8S3FDQ6</accession>
<evidence type="ECO:0000313" key="2">
    <source>
        <dbReference type="EMBL" id="CAF5086236.1"/>
    </source>
</evidence>
<dbReference type="AlphaFoldDB" id="A0A8S3FDQ6"/>
<dbReference type="EMBL" id="CAJOBJ010261434">
    <property type="protein sequence ID" value="CAF5113912.1"/>
    <property type="molecule type" value="Genomic_DNA"/>
</dbReference>
<evidence type="ECO:0000313" key="3">
    <source>
        <dbReference type="EMBL" id="CAF5113912.1"/>
    </source>
</evidence>
<comment type="caution">
    <text evidence="3">The sequence shown here is derived from an EMBL/GenBank/DDBJ whole genome shotgun (WGS) entry which is preliminary data.</text>
</comment>
<dbReference type="Proteomes" id="UP000681720">
    <property type="component" value="Unassembled WGS sequence"/>
</dbReference>
<dbReference type="EMBL" id="CAJOBH010182368">
    <property type="protein sequence ID" value="CAF4942491.1"/>
    <property type="molecule type" value="Genomic_DNA"/>
</dbReference>
<feature type="non-terminal residue" evidence="3">
    <location>
        <position position="1"/>
    </location>
</feature>
<gene>
    <name evidence="1" type="ORF">BYL167_LOCUS53708</name>
    <name evidence="3" type="ORF">GIL414_LOCUS63263</name>
    <name evidence="2" type="ORF">SMN809_LOCUS60997</name>
</gene>
<evidence type="ECO:0000313" key="1">
    <source>
        <dbReference type="EMBL" id="CAF4942491.1"/>
    </source>
</evidence>
<dbReference type="Proteomes" id="UP000681967">
    <property type="component" value="Unassembled WGS sequence"/>
</dbReference>
<proteinExistence type="predicted"/>
<organism evidence="3 4">
    <name type="scientific">Rotaria magnacalcarata</name>
    <dbReference type="NCBI Taxonomy" id="392030"/>
    <lineage>
        <taxon>Eukaryota</taxon>
        <taxon>Metazoa</taxon>
        <taxon>Spiralia</taxon>
        <taxon>Gnathifera</taxon>
        <taxon>Rotifera</taxon>
        <taxon>Eurotatoria</taxon>
        <taxon>Bdelloidea</taxon>
        <taxon>Philodinida</taxon>
        <taxon>Philodinidae</taxon>
        <taxon>Rotaria</taxon>
    </lineage>
</organism>
<dbReference type="Proteomes" id="UP000676336">
    <property type="component" value="Unassembled WGS sequence"/>
</dbReference>
<protein>
    <submittedName>
        <fullName evidence="3">Uncharacterized protein</fullName>
    </submittedName>
</protein>